<sequence>MNECEEQTRQAAAKPGVAAELILLRHAPVATPGRLCGRSDPSAALVAADIARLRAALPLPGRVMTSPARRCRQTAAALWPAQAAQPDARLWEQDFGAHEGLPYDALPDLGPMSGADLAQYAPPGGESFADLCARVAPALAEHGQAAAQMPAPLVLVVHAGVIRAALSQVTGLLSAGLAFEVATLSATRLRCGPEGPVSVIGANLA</sequence>
<dbReference type="SMART" id="SM00855">
    <property type="entry name" value="PGAM"/>
    <property type="match status" value="1"/>
</dbReference>
<dbReference type="Proteomes" id="UP000182932">
    <property type="component" value="Unassembled WGS sequence"/>
</dbReference>
<accession>A0A975W7M6</accession>
<dbReference type="InterPro" id="IPR029033">
    <property type="entry name" value="His_PPase_superfam"/>
</dbReference>
<evidence type="ECO:0000313" key="2">
    <source>
        <dbReference type="Proteomes" id="UP000182932"/>
    </source>
</evidence>
<comment type="caution">
    <text evidence="1">The sequence shown here is derived from an EMBL/GenBank/DDBJ whole genome shotgun (WGS) entry which is preliminary data.</text>
</comment>
<dbReference type="EMBL" id="FNYY01000002">
    <property type="protein sequence ID" value="SEI88205.1"/>
    <property type="molecule type" value="Genomic_DNA"/>
</dbReference>
<dbReference type="AlphaFoldDB" id="A0A975W7M6"/>
<dbReference type="GeneID" id="80817137"/>
<dbReference type="CDD" id="cd07067">
    <property type="entry name" value="HP_PGM_like"/>
    <property type="match status" value="1"/>
</dbReference>
<organism evidence="1 2">
    <name type="scientific">Marinovum algicola</name>
    <dbReference type="NCBI Taxonomy" id="42444"/>
    <lineage>
        <taxon>Bacteria</taxon>
        <taxon>Pseudomonadati</taxon>
        <taxon>Pseudomonadota</taxon>
        <taxon>Alphaproteobacteria</taxon>
        <taxon>Rhodobacterales</taxon>
        <taxon>Roseobacteraceae</taxon>
        <taxon>Marinovum</taxon>
    </lineage>
</organism>
<evidence type="ECO:0000313" key="1">
    <source>
        <dbReference type="EMBL" id="SEI88205.1"/>
    </source>
</evidence>
<name>A0A975W7M6_9RHOB</name>
<dbReference type="Gene3D" id="3.40.50.1240">
    <property type="entry name" value="Phosphoglycerate mutase-like"/>
    <property type="match status" value="1"/>
</dbReference>
<protein>
    <submittedName>
        <fullName evidence="1">Alpha-ribazole phosphatase</fullName>
    </submittedName>
</protein>
<dbReference type="Pfam" id="PF00300">
    <property type="entry name" value="His_Phos_1"/>
    <property type="match status" value="1"/>
</dbReference>
<dbReference type="RefSeq" id="WP_074835175.1">
    <property type="nucleotide sequence ID" value="NZ_FNYY01000002.1"/>
</dbReference>
<keyword evidence="2" id="KW-1185">Reference proteome</keyword>
<reference evidence="1 2" key="1">
    <citation type="submission" date="2016-10" db="EMBL/GenBank/DDBJ databases">
        <authorList>
            <person name="Varghese N."/>
            <person name="Submissions S."/>
        </authorList>
    </citation>
    <scope>NUCLEOTIDE SEQUENCE [LARGE SCALE GENOMIC DNA]</scope>
    <source>
        <strain evidence="1 2">FF3</strain>
    </source>
</reference>
<gene>
    <name evidence="1" type="ORF">SAMN04487940_102277</name>
</gene>
<proteinExistence type="predicted"/>
<dbReference type="SUPFAM" id="SSF53254">
    <property type="entry name" value="Phosphoglycerate mutase-like"/>
    <property type="match status" value="1"/>
</dbReference>
<dbReference type="InterPro" id="IPR013078">
    <property type="entry name" value="His_Pase_superF_clade-1"/>
</dbReference>